<evidence type="ECO:0000256" key="2">
    <source>
        <dbReference type="ARBA" id="ARBA00022729"/>
    </source>
</evidence>
<dbReference type="GO" id="GO:0007165">
    <property type="term" value="P:signal transduction"/>
    <property type="evidence" value="ECO:0007669"/>
    <property type="project" value="TreeGrafter"/>
</dbReference>
<feature type="signal peptide" evidence="3">
    <location>
        <begin position="1"/>
        <end position="16"/>
    </location>
</feature>
<proteinExistence type="inferred from homology"/>
<dbReference type="PROSITE" id="PS51904">
    <property type="entry name" value="GLYCOSYL_HYDROL_F25_2"/>
    <property type="match status" value="1"/>
</dbReference>
<keyword evidence="2 3" id="KW-0732">Signal</keyword>
<evidence type="ECO:0000313" key="5">
    <source>
        <dbReference type="WBParaSite" id="PSAMB.scaffold3361size18584.g21172.t1"/>
    </source>
</evidence>
<dbReference type="PANTHER" id="PTHR23208">
    <property type="entry name" value="LYSOZYME PROTEIN"/>
    <property type="match status" value="1"/>
</dbReference>
<dbReference type="Proteomes" id="UP000887566">
    <property type="component" value="Unplaced"/>
</dbReference>
<dbReference type="WBParaSite" id="PSAMB.scaffold3361size18584.g21172.t1">
    <property type="protein sequence ID" value="PSAMB.scaffold3361size18584.g21172.t1"/>
    <property type="gene ID" value="PSAMB.scaffold3361size18584.g21172"/>
</dbReference>
<evidence type="ECO:0000256" key="3">
    <source>
        <dbReference type="SAM" id="SignalP"/>
    </source>
</evidence>
<keyword evidence="4" id="KW-1185">Reference proteome</keyword>
<dbReference type="AlphaFoldDB" id="A0A914W932"/>
<dbReference type="SUPFAM" id="SSF51445">
    <property type="entry name" value="(Trans)glycosidases"/>
    <property type="match status" value="1"/>
</dbReference>
<dbReference type="InterPro" id="IPR002053">
    <property type="entry name" value="Glyco_hydro_25"/>
</dbReference>
<feature type="chain" id="PRO_5037046899" evidence="3">
    <location>
        <begin position="17"/>
        <end position="263"/>
    </location>
</feature>
<dbReference type="GO" id="GO:0016998">
    <property type="term" value="P:cell wall macromolecule catabolic process"/>
    <property type="evidence" value="ECO:0007669"/>
    <property type="project" value="InterPro"/>
</dbReference>
<comment type="similarity">
    <text evidence="1">Belongs to the glycosyl hydrolase 25 family.</text>
</comment>
<dbReference type="Gene3D" id="3.20.20.80">
    <property type="entry name" value="Glycosidases"/>
    <property type="match status" value="1"/>
</dbReference>
<dbReference type="InterPro" id="IPR051595">
    <property type="entry name" value="GH25_Enzymes"/>
</dbReference>
<dbReference type="GO" id="GO:0009253">
    <property type="term" value="P:peptidoglycan catabolic process"/>
    <property type="evidence" value="ECO:0007669"/>
    <property type="project" value="InterPro"/>
</dbReference>
<reference evidence="5" key="1">
    <citation type="submission" date="2022-11" db="UniProtKB">
        <authorList>
            <consortium name="WormBaseParasite"/>
        </authorList>
    </citation>
    <scope>IDENTIFICATION</scope>
</reference>
<name>A0A914W932_9BILA</name>
<accession>A0A914W932</accession>
<protein>
    <submittedName>
        <fullName evidence="5">Lysozyme</fullName>
    </submittedName>
</protein>
<evidence type="ECO:0000313" key="4">
    <source>
        <dbReference type="Proteomes" id="UP000887566"/>
    </source>
</evidence>
<dbReference type="GO" id="GO:0045087">
    <property type="term" value="P:innate immune response"/>
    <property type="evidence" value="ECO:0007669"/>
    <property type="project" value="TreeGrafter"/>
</dbReference>
<dbReference type="GO" id="GO:0003796">
    <property type="term" value="F:lysozyme activity"/>
    <property type="evidence" value="ECO:0007669"/>
    <property type="project" value="InterPro"/>
</dbReference>
<dbReference type="PANTHER" id="PTHR23208:SF36">
    <property type="entry name" value="LYSOZYME-RELATED"/>
    <property type="match status" value="1"/>
</dbReference>
<dbReference type="InterPro" id="IPR017853">
    <property type="entry name" value="GH"/>
</dbReference>
<evidence type="ECO:0000256" key="1">
    <source>
        <dbReference type="ARBA" id="ARBA00010646"/>
    </source>
</evidence>
<organism evidence="4 5">
    <name type="scientific">Plectus sambesii</name>
    <dbReference type="NCBI Taxonomy" id="2011161"/>
    <lineage>
        <taxon>Eukaryota</taxon>
        <taxon>Metazoa</taxon>
        <taxon>Ecdysozoa</taxon>
        <taxon>Nematoda</taxon>
        <taxon>Chromadorea</taxon>
        <taxon>Plectida</taxon>
        <taxon>Plectina</taxon>
        <taxon>Plectoidea</taxon>
        <taxon>Plectidae</taxon>
        <taxon>Plectus</taxon>
    </lineage>
</organism>
<sequence>MKMLFLLALVVGVSLAAPIEDDGSVKASFGLAIDTNIATSTGTFSCYRSSYNIRTAFIRIYKPDNGGSVDPNGATNVQNANNAGLGVEVYITPSPTSSKQGYEQLDEAYNYVTSHGVNVKSVWLQVTSPINWGSNTQNNANFIYSFLARAQQRNLGVGIYTNSYDWAQITNGWTGWTSIAGGVNLWYWHVTATGTSGQTSQNFNDFASFGGWTNPVVKQYGQSINMCGNMVNADVYVTGSKKSERVQKVTDDEPIVVGLLMDA</sequence>